<evidence type="ECO:0000256" key="1">
    <source>
        <dbReference type="SAM" id="Coils"/>
    </source>
</evidence>
<protein>
    <submittedName>
        <fullName evidence="2">Uncharacterized protein</fullName>
    </submittedName>
</protein>
<evidence type="ECO:0000313" key="3">
    <source>
        <dbReference type="Proteomes" id="UP001165289"/>
    </source>
</evidence>
<gene>
    <name evidence="2" type="ORF">LOD99_9514</name>
</gene>
<feature type="coiled-coil region" evidence="1">
    <location>
        <begin position="81"/>
        <end position="143"/>
    </location>
</feature>
<keyword evidence="3" id="KW-1185">Reference proteome</keyword>
<name>A0AAV7JBH4_9METZ</name>
<keyword evidence="1" id="KW-0175">Coiled coil</keyword>
<proteinExistence type="predicted"/>
<dbReference type="EMBL" id="JAKMXF010000363">
    <property type="protein sequence ID" value="KAI6646066.1"/>
    <property type="molecule type" value="Genomic_DNA"/>
</dbReference>
<dbReference type="Proteomes" id="UP001165289">
    <property type="component" value="Unassembled WGS sequence"/>
</dbReference>
<organism evidence="2 3">
    <name type="scientific">Oopsacas minuta</name>
    <dbReference type="NCBI Taxonomy" id="111878"/>
    <lineage>
        <taxon>Eukaryota</taxon>
        <taxon>Metazoa</taxon>
        <taxon>Porifera</taxon>
        <taxon>Hexactinellida</taxon>
        <taxon>Hexasterophora</taxon>
        <taxon>Lyssacinosida</taxon>
        <taxon>Leucopsacidae</taxon>
        <taxon>Oopsacas</taxon>
    </lineage>
</organism>
<dbReference type="AlphaFoldDB" id="A0AAV7JBH4"/>
<accession>A0AAV7JBH4</accession>
<evidence type="ECO:0000313" key="2">
    <source>
        <dbReference type="EMBL" id="KAI6646066.1"/>
    </source>
</evidence>
<reference evidence="2 3" key="1">
    <citation type="journal article" date="2023" name="BMC Biol.">
        <title>The compact genome of the sponge Oopsacas minuta (Hexactinellida) is lacking key metazoan core genes.</title>
        <authorList>
            <person name="Santini S."/>
            <person name="Schenkelaars Q."/>
            <person name="Jourda C."/>
            <person name="Duchesne M."/>
            <person name="Belahbib H."/>
            <person name="Rocher C."/>
            <person name="Selva M."/>
            <person name="Riesgo A."/>
            <person name="Vervoort M."/>
            <person name="Leys S.P."/>
            <person name="Kodjabachian L."/>
            <person name="Le Bivic A."/>
            <person name="Borchiellini C."/>
            <person name="Claverie J.M."/>
            <person name="Renard E."/>
        </authorList>
    </citation>
    <scope>NUCLEOTIDE SEQUENCE [LARGE SCALE GENOMIC DNA]</scope>
    <source>
        <strain evidence="2">SPO-2</strain>
    </source>
</reference>
<comment type="caution">
    <text evidence="2">The sequence shown here is derived from an EMBL/GenBank/DDBJ whole genome shotgun (WGS) entry which is preliminary data.</text>
</comment>
<sequence length="153" mass="17999">MQPKIQRALARKTSFEDNISDPDLCEILSKLRCERCGEEVTLGRLLNTEVNMTSKTYININRQPSTSSYLLITNICHKKFRQTSVKSIAKLQAKYRNLREKYEIGMEEILILRQEREEAAQERKQMREEIAALQERLTVFESRLSQIYNLSRV</sequence>